<organism evidence="1 2">
    <name type="scientific">Oopsacas minuta</name>
    <dbReference type="NCBI Taxonomy" id="111878"/>
    <lineage>
        <taxon>Eukaryota</taxon>
        <taxon>Metazoa</taxon>
        <taxon>Porifera</taxon>
        <taxon>Hexactinellida</taxon>
        <taxon>Hexasterophora</taxon>
        <taxon>Lyssacinosida</taxon>
        <taxon>Leucopsacidae</taxon>
        <taxon>Oopsacas</taxon>
    </lineage>
</organism>
<evidence type="ECO:0000313" key="1">
    <source>
        <dbReference type="EMBL" id="KAI6654489.1"/>
    </source>
</evidence>
<evidence type="ECO:0000313" key="2">
    <source>
        <dbReference type="Proteomes" id="UP001165289"/>
    </source>
</evidence>
<proteinExistence type="predicted"/>
<name>A0AAV7K167_9METZ</name>
<dbReference type="Proteomes" id="UP001165289">
    <property type="component" value="Unassembled WGS sequence"/>
</dbReference>
<dbReference type="EMBL" id="JAKMXF010000222">
    <property type="protein sequence ID" value="KAI6654489.1"/>
    <property type="molecule type" value="Genomic_DNA"/>
</dbReference>
<protein>
    <recommendedName>
        <fullName evidence="3">BED-type domain-containing protein</fullName>
    </recommendedName>
</protein>
<comment type="caution">
    <text evidence="1">The sequence shown here is derived from an EMBL/GenBank/DDBJ whole genome shotgun (WGS) entry which is preliminary data.</text>
</comment>
<evidence type="ECO:0008006" key="3">
    <source>
        <dbReference type="Google" id="ProtNLM"/>
    </source>
</evidence>
<sequence length="129" mass="15310">MRKHRCVECGWIGMALPNSLHNLKRHFESLTKYKTCKGRYLTWIKERELLQPTLEAVIKRETKKISSESQEKIDKLLTEFIIASEVPLRLVELRESLNLLNELNARYKVPYRRKLKDSLLTPMLKDSRN</sequence>
<keyword evidence="2" id="KW-1185">Reference proteome</keyword>
<dbReference type="AlphaFoldDB" id="A0AAV7K167"/>
<reference evidence="1 2" key="1">
    <citation type="journal article" date="2023" name="BMC Biol.">
        <title>The compact genome of the sponge Oopsacas minuta (Hexactinellida) is lacking key metazoan core genes.</title>
        <authorList>
            <person name="Santini S."/>
            <person name="Schenkelaars Q."/>
            <person name="Jourda C."/>
            <person name="Duchesne M."/>
            <person name="Belahbib H."/>
            <person name="Rocher C."/>
            <person name="Selva M."/>
            <person name="Riesgo A."/>
            <person name="Vervoort M."/>
            <person name="Leys S.P."/>
            <person name="Kodjabachian L."/>
            <person name="Le Bivic A."/>
            <person name="Borchiellini C."/>
            <person name="Claverie J.M."/>
            <person name="Renard E."/>
        </authorList>
    </citation>
    <scope>NUCLEOTIDE SEQUENCE [LARGE SCALE GENOMIC DNA]</scope>
    <source>
        <strain evidence="1">SPO-2</strain>
    </source>
</reference>
<gene>
    <name evidence="1" type="ORF">LOD99_885</name>
</gene>
<accession>A0AAV7K167</accession>